<dbReference type="PROSITE" id="PS51257">
    <property type="entry name" value="PROKAR_LIPOPROTEIN"/>
    <property type="match status" value="1"/>
</dbReference>
<organism evidence="2 3">
    <name type="scientific">Duganella lactea</name>
    <dbReference type="NCBI Taxonomy" id="2692173"/>
    <lineage>
        <taxon>Bacteria</taxon>
        <taxon>Pseudomonadati</taxon>
        <taxon>Pseudomonadota</taxon>
        <taxon>Betaproteobacteria</taxon>
        <taxon>Burkholderiales</taxon>
        <taxon>Oxalobacteraceae</taxon>
        <taxon>Telluria group</taxon>
        <taxon>Duganella</taxon>
    </lineage>
</organism>
<accession>A0A6L8MRG1</accession>
<dbReference type="EMBL" id="WWCP01000036">
    <property type="protein sequence ID" value="MYM84636.1"/>
    <property type="molecule type" value="Genomic_DNA"/>
</dbReference>
<dbReference type="SUPFAM" id="SSF52096">
    <property type="entry name" value="ClpP/crotonase"/>
    <property type="match status" value="1"/>
</dbReference>
<keyword evidence="1" id="KW-0732">Signal</keyword>
<dbReference type="Gene3D" id="3.90.226.10">
    <property type="entry name" value="2-enoyl-CoA Hydratase, Chain A, domain 1"/>
    <property type="match status" value="1"/>
</dbReference>
<sequence length="291" mass="32113">MARRDQIIAGLAIISGCLAPHALAAPDMAAEKTSAVPDKHLSISGPINAHFVAEVARISSSYPTIRVLVIDSEGGEVEAAIQLGRLVREHGWEVAVKNKCLSACANYVFPAGKRKRVLPNSWVGIHEKTRRFRLADGSMQYVTGNEIDAAMTGVDAVSASAARKWEADDAAAFRWLGLSTVFVQNFTNYISSRKRVLGVEDIHALPDVPGCPRYRFWALDKKQLEEMGVTGIDEFWFPANKAEELALYNDKMLPAGSIYIGGPDKLNTFCQGPALNWFQRQWLKLQREPQS</sequence>
<dbReference type="Proteomes" id="UP000474565">
    <property type="component" value="Unassembled WGS sequence"/>
</dbReference>
<gene>
    <name evidence="2" type="ORF">GTP44_22135</name>
</gene>
<feature type="signal peptide" evidence="1">
    <location>
        <begin position="1"/>
        <end position="24"/>
    </location>
</feature>
<proteinExistence type="predicted"/>
<dbReference type="InterPro" id="IPR029045">
    <property type="entry name" value="ClpP/crotonase-like_dom_sf"/>
</dbReference>
<evidence type="ECO:0000313" key="2">
    <source>
        <dbReference type="EMBL" id="MYM84636.1"/>
    </source>
</evidence>
<name>A0A6L8MRG1_9BURK</name>
<evidence type="ECO:0000313" key="3">
    <source>
        <dbReference type="Proteomes" id="UP000474565"/>
    </source>
</evidence>
<dbReference type="AlphaFoldDB" id="A0A6L8MRG1"/>
<evidence type="ECO:0000256" key="1">
    <source>
        <dbReference type="SAM" id="SignalP"/>
    </source>
</evidence>
<feature type="chain" id="PRO_5026931868" evidence="1">
    <location>
        <begin position="25"/>
        <end position="291"/>
    </location>
</feature>
<dbReference type="RefSeq" id="WP_161021112.1">
    <property type="nucleotide sequence ID" value="NZ_WWCP01000036.1"/>
</dbReference>
<comment type="caution">
    <text evidence="2">The sequence shown here is derived from an EMBL/GenBank/DDBJ whole genome shotgun (WGS) entry which is preliminary data.</text>
</comment>
<reference evidence="2 3" key="1">
    <citation type="submission" date="2019-12" db="EMBL/GenBank/DDBJ databases">
        <title>Novel species isolated from a subtropical stream in China.</title>
        <authorList>
            <person name="Lu H."/>
        </authorList>
    </citation>
    <scope>NUCLEOTIDE SEQUENCE [LARGE SCALE GENOMIC DNA]</scope>
    <source>
        <strain evidence="2 3">FT50W</strain>
    </source>
</reference>
<protein>
    <submittedName>
        <fullName evidence="2">Uncharacterized protein</fullName>
    </submittedName>
</protein>